<gene>
    <name evidence="1" type="ORF">RM844_22205</name>
</gene>
<keyword evidence="2" id="KW-1185">Reference proteome</keyword>
<comment type="caution">
    <text evidence="1">The sequence shown here is derived from an EMBL/GenBank/DDBJ whole genome shotgun (WGS) entry which is preliminary data.</text>
</comment>
<dbReference type="Proteomes" id="UP001183410">
    <property type="component" value="Unassembled WGS sequence"/>
</dbReference>
<evidence type="ECO:0000313" key="1">
    <source>
        <dbReference type="EMBL" id="MDT0269002.1"/>
    </source>
</evidence>
<protein>
    <submittedName>
        <fullName evidence="1">Uncharacterized protein</fullName>
    </submittedName>
</protein>
<organism evidence="1 2">
    <name type="scientific">Streptomyces chisholmiae</name>
    <dbReference type="NCBI Taxonomy" id="3075540"/>
    <lineage>
        <taxon>Bacteria</taxon>
        <taxon>Bacillati</taxon>
        <taxon>Actinomycetota</taxon>
        <taxon>Actinomycetes</taxon>
        <taxon>Kitasatosporales</taxon>
        <taxon>Streptomycetaceae</taxon>
        <taxon>Streptomyces</taxon>
    </lineage>
</organism>
<proteinExistence type="predicted"/>
<accession>A0ABU2JVW3</accession>
<name>A0ABU2JVW3_9ACTN</name>
<sequence length="229" mass="24830">MHGDDLIELIRLHHEHIRDELEPDKYNAFLAAVAALRQAGGDRKARRTALLRIQRALLSLPLDSPVRQAISEGVRLAPAVQDVDPARVAELLRLLEPDQPRDEDGLFLDGDAAESAATREILRAARRRLLAVPARPADQLVSGAAEGLIGLPDPERGARYPEFQFAPDGGPWAVVTRINALLLADQDPWGAADWWLGGNGWLAGVPAELIGEVPDTLLVEAARALVEGD</sequence>
<reference evidence="2" key="1">
    <citation type="submission" date="2023-07" db="EMBL/GenBank/DDBJ databases">
        <title>30 novel species of actinomycetes from the DSMZ collection.</title>
        <authorList>
            <person name="Nouioui I."/>
        </authorList>
    </citation>
    <scope>NUCLEOTIDE SEQUENCE [LARGE SCALE GENOMIC DNA]</scope>
    <source>
        <strain evidence="2">DSM 44915</strain>
    </source>
</reference>
<evidence type="ECO:0000313" key="2">
    <source>
        <dbReference type="Proteomes" id="UP001183410"/>
    </source>
</evidence>
<dbReference type="RefSeq" id="WP_311669091.1">
    <property type="nucleotide sequence ID" value="NZ_JAVREO010000014.1"/>
</dbReference>
<dbReference type="EMBL" id="JAVREO010000014">
    <property type="protein sequence ID" value="MDT0269002.1"/>
    <property type="molecule type" value="Genomic_DNA"/>
</dbReference>